<feature type="transmembrane region" description="Helical" evidence="11">
    <location>
        <begin position="1043"/>
        <end position="1068"/>
    </location>
</feature>
<evidence type="ECO:0000256" key="4">
    <source>
        <dbReference type="ARBA" id="ARBA00022692"/>
    </source>
</evidence>
<dbReference type="FunFam" id="3.40.50.300:FF:001345">
    <property type="entry name" value="Related to ABC transporter"/>
    <property type="match status" value="1"/>
</dbReference>
<feature type="compositionally biased region" description="Basic and acidic residues" evidence="10">
    <location>
        <begin position="773"/>
        <end position="795"/>
    </location>
</feature>
<comment type="subcellular location">
    <subcellularLocation>
        <location evidence="1">Membrane</location>
        <topology evidence="1">Multi-pass membrane protein</topology>
    </subcellularLocation>
</comment>
<keyword evidence="9 11" id="KW-0472">Membrane</keyword>
<dbReference type="GO" id="GO:0016020">
    <property type="term" value="C:membrane"/>
    <property type="evidence" value="ECO:0007669"/>
    <property type="project" value="UniProtKB-SubCell"/>
</dbReference>
<dbReference type="InterPro" id="IPR027417">
    <property type="entry name" value="P-loop_NTPase"/>
</dbReference>
<gene>
    <name evidence="13" type="ORF">CBYS24578_00002301</name>
</gene>
<feature type="domain" description="ABC transporter" evidence="12">
    <location>
        <begin position="476"/>
        <end position="703"/>
    </location>
</feature>
<dbReference type="Pfam" id="PF00005">
    <property type="entry name" value="ABC_tran"/>
    <property type="match status" value="2"/>
</dbReference>
<dbReference type="CDD" id="cd03263">
    <property type="entry name" value="ABC_subfamily_A"/>
    <property type="match status" value="2"/>
</dbReference>
<dbReference type="Pfam" id="PF12698">
    <property type="entry name" value="ABC2_membrane_3"/>
    <property type="match status" value="2"/>
</dbReference>
<dbReference type="GO" id="GO:0140359">
    <property type="term" value="F:ABC-type transporter activity"/>
    <property type="evidence" value="ECO:0007669"/>
    <property type="project" value="InterPro"/>
</dbReference>
<evidence type="ECO:0000256" key="3">
    <source>
        <dbReference type="ARBA" id="ARBA00022448"/>
    </source>
</evidence>
<evidence type="ECO:0000256" key="9">
    <source>
        <dbReference type="ARBA" id="ARBA00023136"/>
    </source>
</evidence>
<feature type="transmembrane region" description="Helical" evidence="11">
    <location>
        <begin position="1193"/>
        <end position="1211"/>
    </location>
</feature>
<comment type="caution">
    <text evidence="13">The sequence shown here is derived from an EMBL/GenBank/DDBJ whole genome shotgun (WGS) entry which is preliminary data.</text>
</comment>
<feature type="transmembrane region" description="Helical" evidence="11">
    <location>
        <begin position="20"/>
        <end position="41"/>
    </location>
</feature>
<dbReference type="PANTHER" id="PTHR19229:SF36">
    <property type="entry name" value="ATP-BINDING CASSETTE SUB-FAMILY A MEMBER 2"/>
    <property type="match status" value="1"/>
</dbReference>
<keyword evidence="5" id="KW-0677">Repeat</keyword>
<reference evidence="14" key="1">
    <citation type="submission" date="2019-06" db="EMBL/GenBank/DDBJ databases">
        <authorList>
            <person name="Broberg M."/>
        </authorList>
    </citation>
    <scope>NUCLEOTIDE SEQUENCE [LARGE SCALE GENOMIC DNA]</scope>
</reference>
<evidence type="ECO:0000313" key="14">
    <source>
        <dbReference type="Proteomes" id="UP000754883"/>
    </source>
</evidence>
<dbReference type="PROSITE" id="PS50893">
    <property type="entry name" value="ABC_TRANSPORTER_2"/>
    <property type="match status" value="2"/>
</dbReference>
<dbReference type="EMBL" id="CABFNO020001553">
    <property type="protein sequence ID" value="CAG9999159.1"/>
    <property type="molecule type" value="Genomic_DNA"/>
</dbReference>
<dbReference type="GO" id="GO:0005319">
    <property type="term" value="F:lipid transporter activity"/>
    <property type="evidence" value="ECO:0007669"/>
    <property type="project" value="TreeGrafter"/>
</dbReference>
<evidence type="ECO:0000256" key="2">
    <source>
        <dbReference type="ARBA" id="ARBA00008869"/>
    </source>
</evidence>
<feature type="transmembrane region" description="Helical" evidence="11">
    <location>
        <begin position="1080"/>
        <end position="1103"/>
    </location>
</feature>
<feature type="transmembrane region" description="Helical" evidence="11">
    <location>
        <begin position="828"/>
        <end position="849"/>
    </location>
</feature>
<feature type="transmembrane region" description="Helical" evidence="11">
    <location>
        <begin position="1146"/>
        <end position="1172"/>
    </location>
</feature>
<feature type="transmembrane region" description="Helical" evidence="11">
    <location>
        <begin position="228"/>
        <end position="250"/>
    </location>
</feature>
<accession>A0A9N9UQI0</accession>
<keyword evidence="14" id="KW-1185">Reference proteome</keyword>
<evidence type="ECO:0000256" key="8">
    <source>
        <dbReference type="ARBA" id="ARBA00022989"/>
    </source>
</evidence>
<reference evidence="13 14" key="2">
    <citation type="submission" date="2021-10" db="EMBL/GenBank/DDBJ databases">
        <authorList>
            <person name="Piombo E."/>
        </authorList>
    </citation>
    <scope>NUCLEOTIDE SEQUENCE [LARGE SCALE GENOMIC DNA]</scope>
</reference>
<dbReference type="InterPro" id="IPR013525">
    <property type="entry name" value="ABC2_TM"/>
</dbReference>
<evidence type="ECO:0000256" key="10">
    <source>
        <dbReference type="SAM" id="MobiDB-lite"/>
    </source>
</evidence>
<dbReference type="InterPro" id="IPR003593">
    <property type="entry name" value="AAA+_ATPase"/>
</dbReference>
<dbReference type="InterPro" id="IPR017871">
    <property type="entry name" value="ABC_transporter-like_CS"/>
</dbReference>
<keyword evidence="7" id="KW-0067">ATP-binding</keyword>
<keyword evidence="3" id="KW-0813">Transport</keyword>
<dbReference type="Gene3D" id="3.40.50.300">
    <property type="entry name" value="P-loop containing nucleotide triphosphate hydrolases"/>
    <property type="match status" value="2"/>
</dbReference>
<name>A0A9N9UQI0_9HYPO</name>
<evidence type="ECO:0000256" key="11">
    <source>
        <dbReference type="SAM" id="Phobius"/>
    </source>
</evidence>
<feature type="transmembrane region" description="Helical" evidence="11">
    <location>
        <begin position="347"/>
        <end position="366"/>
    </location>
</feature>
<evidence type="ECO:0000256" key="5">
    <source>
        <dbReference type="ARBA" id="ARBA00022737"/>
    </source>
</evidence>
<sequence length="1618" mass="176879">MAFLKQMWTLMGKNWRSILLRHPTITVFMALIVPVFLGAFFSFARNLFVPPADFGIATPSTIRSLGDAYEVGKSTGRDKVLLVNNGFTGGDIERVFDQLATATTNANSDMQVIRIDSESDIPRHCRSTLRGVTTCFNAVVMRSSPNEGSGGLWNYTIRTDADFARSSVRFSVKNTKNPSQVYMIPTQRAIDRIIAKLKTPEADPLANTRELAFTSLTEPERQQYIREIYCQAIINFMGVTFIATILWVTYHLTGFIATERENGIANLIDAMMPVKYTWMSQAARIISHHLSFSIVYIPAWVISAAILRAGVFTHTNPGVLIIFNILAGLALSSFSILFASLFKKAQLSGITAILATLLLGILAQSITAPRTGVVAALSVLFTPCSYVYFITLMARFEKEQLPTNLTATPPNSPWNLPGIVLWIFVIIQIFAYPLIGAIIENSLYGTSTKGRKIQFPDAGGAALGENAVELSGFTKIYNPNIFSRIFAKKSKPAKPVVAVDDLSFNARKGQIVALLGANGSGKSTTLNSIAGLSKLTSGSIAIDGTGGLGTAPQKNVLWDDLTVEEHLRIFNRLKSPNALATPQEITELIDAIDLTKKRKALSKTLSGGQKRKLQLGMMLTGGSAVCCVDEVSSGIDPLSRRKLWDILLVERGKRTLILTTHFLDEADLLADHIVILSKGTLRAEGSSVELKDKLGGGYKVHVPKSAGMKYTPDIDGVTKKETLDLITYKSPSSSLSAKVIKTLEEEGIPGYRFSGPTIEDVFLQVAEEIKDEEAFRNSEKTTELHEKHSGDESPKKSGLKLLDGQKVGYVKQAQILFMKRLTILKRNYLPYFIAFWLPILAAGLTSLYVKRQTTPGCSPSSQVSTSTTQDAFSQVSSSGNISFLAGPRASLSQATMVELLRPIFSGGGKGVSRGQAALSNLQLVDTFDEFQNIVNDKRKNLTTGFWLGDDSNPPTIAYVANLFVTSPITAQQFLDTLLTNTTIQTTWSPFQVPFDPQTGDSLNLVIYMGLALSCYPAFFALYPSNERRRFVRSLQYSNGVRPFPLWIAYLLFDFTIALVSAAVVTGIWSGLSSVWFHIEYVFVVLFLYGLASILMAYVVSLFTKTQLATYAWAAAIQAVLFLAYLIAYMCVITYVPASKIDRTLRIVHFVISAVGPIGSATRALFLTVNLFSTACNRDDLSTTPGGILQFGGPILYLVVQCFLLFGFLLWYDGGSSGSSLFSIFQKKKDALAEHEISDEEIAGELTRVTSSGTNEDGLRVLNLTKSFKKNTAVDNVTFGVKRGEVFALLGPNGAGKSTTISMIRGDIKPSHHGGDVFVENKSVTRELAAARANLGVCPQFDALDQMTVREHLEFYAKVRGIPDVNHNVTAIIQAVGLSLYSNRMANALSGGNKRKLSLGIALMGNPGVVLLDEPSSGLDAASKRVMWKTLAATVPGRSILLTTHSMEEADALAGRAGIMARRMLALGTPDDLRHRFGDALHVHLVSATAPRTTEQEMAKILAWIQETLPSADVEDKTYHGQLRFSIRASDFLASTRGGKAAAEITTAQEQDLSQSAIGNLMILFEENRSALNISHYSVSPTTLDQVFLTVVGQHNVKEEGYEEQEKVPFWKKMLCIRS</sequence>
<evidence type="ECO:0000313" key="13">
    <source>
        <dbReference type="EMBL" id="CAG9999159.1"/>
    </source>
</evidence>
<feature type="transmembrane region" description="Helical" evidence="11">
    <location>
        <begin position="1004"/>
        <end position="1022"/>
    </location>
</feature>
<feature type="transmembrane region" description="Helical" evidence="11">
    <location>
        <begin position="319"/>
        <end position="341"/>
    </location>
</feature>
<evidence type="ECO:0000256" key="1">
    <source>
        <dbReference type="ARBA" id="ARBA00004141"/>
    </source>
</evidence>
<dbReference type="InterPro" id="IPR026082">
    <property type="entry name" value="ABCA"/>
</dbReference>
<feature type="transmembrane region" description="Helical" evidence="11">
    <location>
        <begin position="285"/>
        <end position="307"/>
    </location>
</feature>
<evidence type="ECO:0000256" key="7">
    <source>
        <dbReference type="ARBA" id="ARBA00022840"/>
    </source>
</evidence>
<dbReference type="PROSITE" id="PS00211">
    <property type="entry name" value="ABC_TRANSPORTER_1"/>
    <property type="match status" value="2"/>
</dbReference>
<feature type="transmembrane region" description="Helical" evidence="11">
    <location>
        <begin position="1110"/>
        <end position="1134"/>
    </location>
</feature>
<protein>
    <recommendedName>
        <fullName evidence="12">ABC transporter domain-containing protein</fullName>
    </recommendedName>
</protein>
<evidence type="ECO:0000256" key="6">
    <source>
        <dbReference type="ARBA" id="ARBA00022741"/>
    </source>
</evidence>
<dbReference type="SMART" id="SM00382">
    <property type="entry name" value="AAA"/>
    <property type="match status" value="2"/>
</dbReference>
<comment type="similarity">
    <text evidence="2">Belongs to the ABC transporter superfamily. ABCA family.</text>
</comment>
<keyword evidence="8 11" id="KW-1133">Transmembrane helix</keyword>
<dbReference type="Proteomes" id="UP000754883">
    <property type="component" value="Unassembled WGS sequence"/>
</dbReference>
<feature type="transmembrane region" description="Helical" evidence="11">
    <location>
        <begin position="373"/>
        <end position="396"/>
    </location>
</feature>
<dbReference type="GO" id="GO:0016887">
    <property type="term" value="F:ATP hydrolysis activity"/>
    <property type="evidence" value="ECO:0007669"/>
    <property type="project" value="InterPro"/>
</dbReference>
<keyword evidence="6" id="KW-0547">Nucleotide-binding</keyword>
<evidence type="ECO:0000259" key="12">
    <source>
        <dbReference type="PROSITE" id="PS50893"/>
    </source>
</evidence>
<dbReference type="OrthoDB" id="8061355at2759"/>
<organism evidence="13 14">
    <name type="scientific">Clonostachys byssicola</name>
    <dbReference type="NCBI Taxonomy" id="160290"/>
    <lineage>
        <taxon>Eukaryota</taxon>
        <taxon>Fungi</taxon>
        <taxon>Dikarya</taxon>
        <taxon>Ascomycota</taxon>
        <taxon>Pezizomycotina</taxon>
        <taxon>Sordariomycetes</taxon>
        <taxon>Hypocreomycetidae</taxon>
        <taxon>Hypocreales</taxon>
        <taxon>Bionectriaceae</taxon>
        <taxon>Clonostachys</taxon>
    </lineage>
</organism>
<feature type="region of interest" description="Disordered" evidence="10">
    <location>
        <begin position="773"/>
        <end position="798"/>
    </location>
</feature>
<dbReference type="GO" id="GO:0005524">
    <property type="term" value="F:ATP binding"/>
    <property type="evidence" value="ECO:0007669"/>
    <property type="project" value="UniProtKB-KW"/>
</dbReference>
<proteinExistence type="inferred from homology"/>
<dbReference type="SUPFAM" id="SSF52540">
    <property type="entry name" value="P-loop containing nucleoside triphosphate hydrolases"/>
    <property type="match status" value="2"/>
</dbReference>
<feature type="transmembrane region" description="Helical" evidence="11">
    <location>
        <begin position="416"/>
        <end position="439"/>
    </location>
</feature>
<feature type="domain" description="ABC transporter" evidence="12">
    <location>
        <begin position="1258"/>
        <end position="1485"/>
    </location>
</feature>
<dbReference type="InterPro" id="IPR003439">
    <property type="entry name" value="ABC_transporter-like_ATP-bd"/>
</dbReference>
<keyword evidence="4 11" id="KW-0812">Transmembrane</keyword>
<dbReference type="PANTHER" id="PTHR19229">
    <property type="entry name" value="ATP-BINDING CASSETTE TRANSPORTER SUBFAMILY A ABCA"/>
    <property type="match status" value="1"/>
</dbReference>